<keyword evidence="3" id="KW-1185">Reference proteome</keyword>
<gene>
    <name evidence="2" type="ORF">NE237_016334</name>
</gene>
<feature type="compositionally biased region" description="Acidic residues" evidence="1">
    <location>
        <begin position="143"/>
        <end position="164"/>
    </location>
</feature>
<feature type="region of interest" description="Disordered" evidence="1">
    <location>
        <begin position="131"/>
        <end position="190"/>
    </location>
</feature>
<organism evidence="2 3">
    <name type="scientific">Protea cynaroides</name>
    <dbReference type="NCBI Taxonomy" id="273540"/>
    <lineage>
        <taxon>Eukaryota</taxon>
        <taxon>Viridiplantae</taxon>
        <taxon>Streptophyta</taxon>
        <taxon>Embryophyta</taxon>
        <taxon>Tracheophyta</taxon>
        <taxon>Spermatophyta</taxon>
        <taxon>Magnoliopsida</taxon>
        <taxon>Proteales</taxon>
        <taxon>Proteaceae</taxon>
        <taxon>Protea</taxon>
    </lineage>
</organism>
<feature type="region of interest" description="Disordered" evidence="1">
    <location>
        <begin position="1"/>
        <end position="20"/>
    </location>
</feature>
<accession>A0A9Q0GKV3</accession>
<reference evidence="2" key="1">
    <citation type="journal article" date="2023" name="Plant J.">
        <title>The genome of the king protea, Protea cynaroides.</title>
        <authorList>
            <person name="Chang J."/>
            <person name="Duong T.A."/>
            <person name="Schoeman C."/>
            <person name="Ma X."/>
            <person name="Roodt D."/>
            <person name="Barker N."/>
            <person name="Li Z."/>
            <person name="Van de Peer Y."/>
            <person name="Mizrachi E."/>
        </authorList>
    </citation>
    <scope>NUCLEOTIDE SEQUENCE</scope>
    <source>
        <tissue evidence="2">Young leaves</tissue>
    </source>
</reference>
<comment type="caution">
    <text evidence="2">The sequence shown here is derived from an EMBL/GenBank/DDBJ whole genome shotgun (WGS) entry which is preliminary data.</text>
</comment>
<protein>
    <submittedName>
        <fullName evidence="2">Uncharacterized protein</fullName>
    </submittedName>
</protein>
<proteinExistence type="predicted"/>
<name>A0A9Q0GKV3_9MAGN</name>
<dbReference type="AlphaFoldDB" id="A0A9Q0GKV3"/>
<evidence type="ECO:0000313" key="3">
    <source>
        <dbReference type="Proteomes" id="UP001141806"/>
    </source>
</evidence>
<evidence type="ECO:0000313" key="2">
    <source>
        <dbReference type="EMBL" id="KAJ4948022.1"/>
    </source>
</evidence>
<sequence length="190" mass="20758">MPNAPSAPFDPIPELFPRPGSDLGCSDFPCLKKPYPVPIAPPNMFGSSPSTLGPGLSLYGPGPSSIGHTPYYSRGSTINPSDPWFDQNDSIFPIPASMTRSFPMSLLPSSPSSRKHFRSITPEALESMMASAIEVKSPNCSADEGEEDEDEDEVEEEEEEDDESELSKRKVSRKNHPVMDQESIARVVEN</sequence>
<dbReference type="EMBL" id="JAMYWD010000673">
    <property type="protein sequence ID" value="KAJ4948022.1"/>
    <property type="molecule type" value="Genomic_DNA"/>
</dbReference>
<evidence type="ECO:0000256" key="1">
    <source>
        <dbReference type="SAM" id="MobiDB-lite"/>
    </source>
</evidence>
<dbReference type="Proteomes" id="UP001141806">
    <property type="component" value="Unassembled WGS sequence"/>
</dbReference>